<dbReference type="Proteomes" id="UP000292702">
    <property type="component" value="Unassembled WGS sequence"/>
</dbReference>
<proteinExistence type="predicted"/>
<dbReference type="OrthoDB" id="2734547at2759"/>
<comment type="caution">
    <text evidence="1">The sequence shown here is derived from an EMBL/GenBank/DDBJ whole genome shotgun (WGS) entry which is preliminary data.</text>
</comment>
<gene>
    <name evidence="1" type="ORF">EIP91_012399</name>
</gene>
<dbReference type="EMBL" id="RWJN01000098">
    <property type="protein sequence ID" value="TCD67427.1"/>
    <property type="molecule type" value="Genomic_DNA"/>
</dbReference>
<evidence type="ECO:0008006" key="3">
    <source>
        <dbReference type="Google" id="ProtNLM"/>
    </source>
</evidence>
<evidence type="ECO:0000313" key="1">
    <source>
        <dbReference type="EMBL" id="TCD67427.1"/>
    </source>
</evidence>
<dbReference type="Gene3D" id="3.80.10.10">
    <property type="entry name" value="Ribonuclease Inhibitor"/>
    <property type="match status" value="1"/>
</dbReference>
<organism evidence="1 2">
    <name type="scientific">Steccherinum ochraceum</name>
    <dbReference type="NCBI Taxonomy" id="92696"/>
    <lineage>
        <taxon>Eukaryota</taxon>
        <taxon>Fungi</taxon>
        <taxon>Dikarya</taxon>
        <taxon>Basidiomycota</taxon>
        <taxon>Agaricomycotina</taxon>
        <taxon>Agaricomycetes</taxon>
        <taxon>Polyporales</taxon>
        <taxon>Steccherinaceae</taxon>
        <taxon>Steccherinum</taxon>
    </lineage>
</organism>
<accession>A0A4V2MWT1</accession>
<name>A0A4V2MWT1_9APHY</name>
<dbReference type="STRING" id="92696.A0A4V2MWT1"/>
<reference evidence="1 2" key="1">
    <citation type="submission" date="2018-11" db="EMBL/GenBank/DDBJ databases">
        <title>Genome assembly of Steccherinum ochraceum LE-BIN_3174, the white-rot fungus of the Steccherinaceae family (The Residual Polyporoid clade, Polyporales, Basidiomycota).</title>
        <authorList>
            <person name="Fedorova T.V."/>
            <person name="Glazunova O.A."/>
            <person name="Landesman E.O."/>
            <person name="Moiseenko K.V."/>
            <person name="Psurtseva N.V."/>
            <person name="Savinova O.S."/>
            <person name="Shakhova N.V."/>
            <person name="Tyazhelova T.V."/>
            <person name="Vasina D.V."/>
        </authorList>
    </citation>
    <scope>NUCLEOTIDE SEQUENCE [LARGE SCALE GENOMIC DNA]</scope>
    <source>
        <strain evidence="1 2">LE-BIN_3174</strain>
    </source>
</reference>
<protein>
    <recommendedName>
        <fullName evidence="3">F-box domain-containing protein</fullName>
    </recommendedName>
</protein>
<dbReference type="InterPro" id="IPR032675">
    <property type="entry name" value="LRR_dom_sf"/>
</dbReference>
<evidence type="ECO:0000313" key="2">
    <source>
        <dbReference type="Proteomes" id="UP000292702"/>
    </source>
</evidence>
<keyword evidence="2" id="KW-1185">Reference proteome</keyword>
<dbReference type="SUPFAM" id="SSF52047">
    <property type="entry name" value="RNI-like"/>
    <property type="match status" value="1"/>
</dbReference>
<sequence>MEAIPQIPPELHDRIIDHLHDDFSALAACGLASRIWLSSVRYHRFGSTQITVPRFEEFSDLLENSPEIGAYVYDLSLGTRRTPVHRVLPDHMITTLVRRLPYVEHLRLVSFIWKPRYQVLYEAYPGLRTLRIEHCRFDSETENSDGFVDFVSSFHRLTTLSLHRPVQVTHAGGCGWIWNKSLQHPPLRNLELTSVPGAETLCDWLRHGPSLPNISTFFTSVSEDWEGAIALHAFKSFGETIENLTLVLDSYSGLESLFEDSAFTISYCTNLRSLNLELRIHGMCIRTDPTLRRITSILSQITSPHIEKIMLSVYADPMSDFSGLDTECAVRPLRLASFTDLMELNWDGIYCAVARELSSGLPALSVRATGRSEPLRKHLANYNSGVGFEQIKDE</sequence>
<dbReference type="AlphaFoldDB" id="A0A4V2MWT1"/>